<evidence type="ECO:0000313" key="2">
    <source>
        <dbReference type="Proteomes" id="UP001215280"/>
    </source>
</evidence>
<organism evidence="1 2">
    <name type="scientific">Mycena maculata</name>
    <dbReference type="NCBI Taxonomy" id="230809"/>
    <lineage>
        <taxon>Eukaryota</taxon>
        <taxon>Fungi</taxon>
        <taxon>Dikarya</taxon>
        <taxon>Basidiomycota</taxon>
        <taxon>Agaricomycotina</taxon>
        <taxon>Agaricomycetes</taxon>
        <taxon>Agaricomycetidae</taxon>
        <taxon>Agaricales</taxon>
        <taxon>Marasmiineae</taxon>
        <taxon>Mycenaceae</taxon>
        <taxon>Mycena</taxon>
    </lineage>
</organism>
<dbReference type="AlphaFoldDB" id="A0AAD7NMI8"/>
<keyword evidence="2" id="KW-1185">Reference proteome</keyword>
<protein>
    <submittedName>
        <fullName evidence="1">Uncharacterized protein</fullName>
    </submittedName>
</protein>
<name>A0AAD7NMI8_9AGAR</name>
<reference evidence="1" key="1">
    <citation type="submission" date="2023-03" db="EMBL/GenBank/DDBJ databases">
        <title>Massive genome expansion in bonnet fungi (Mycena s.s.) driven by repeated elements and novel gene families across ecological guilds.</title>
        <authorList>
            <consortium name="Lawrence Berkeley National Laboratory"/>
            <person name="Harder C.B."/>
            <person name="Miyauchi S."/>
            <person name="Viragh M."/>
            <person name="Kuo A."/>
            <person name="Thoen E."/>
            <person name="Andreopoulos B."/>
            <person name="Lu D."/>
            <person name="Skrede I."/>
            <person name="Drula E."/>
            <person name="Henrissat B."/>
            <person name="Morin E."/>
            <person name="Kohler A."/>
            <person name="Barry K."/>
            <person name="LaButti K."/>
            <person name="Morin E."/>
            <person name="Salamov A."/>
            <person name="Lipzen A."/>
            <person name="Mereny Z."/>
            <person name="Hegedus B."/>
            <person name="Baldrian P."/>
            <person name="Stursova M."/>
            <person name="Weitz H."/>
            <person name="Taylor A."/>
            <person name="Grigoriev I.V."/>
            <person name="Nagy L.G."/>
            <person name="Martin F."/>
            <person name="Kauserud H."/>
        </authorList>
    </citation>
    <scope>NUCLEOTIDE SEQUENCE</scope>
    <source>
        <strain evidence="1">CBHHK188m</strain>
    </source>
</reference>
<dbReference type="Proteomes" id="UP001215280">
    <property type="component" value="Unassembled WGS sequence"/>
</dbReference>
<accession>A0AAD7NMI8</accession>
<evidence type="ECO:0000313" key="1">
    <source>
        <dbReference type="EMBL" id="KAJ7768070.1"/>
    </source>
</evidence>
<proteinExistence type="predicted"/>
<dbReference type="EMBL" id="JARJLG010000028">
    <property type="protein sequence ID" value="KAJ7768070.1"/>
    <property type="molecule type" value="Genomic_DNA"/>
</dbReference>
<gene>
    <name evidence="1" type="ORF">DFH07DRAFT_954636</name>
</gene>
<sequence length="201" mass="23012">MQYKQMLLDAYQADHLENKDGVYDQFVGDEMPKHPDRVEEEDENEQCFDPSALSPSAYHPYPSKAAMLLDIMDNFPRCRFTSAQISLIIQFAKNLGVPNIPSIKALRNIQQSLQSSRIESQQGNIFYMNDIRGTIACDLANPLVAPHMHFYPEETDGPVSEVFQAERWMESMFTKGQRCFWMNKVAQLEDGTFVVPLLLVV</sequence>
<comment type="caution">
    <text evidence="1">The sequence shown here is derived from an EMBL/GenBank/DDBJ whole genome shotgun (WGS) entry which is preliminary data.</text>
</comment>